<feature type="domain" description="Nitroreductase" evidence="6">
    <location>
        <begin position="11"/>
        <end position="60"/>
    </location>
</feature>
<dbReference type="Gene3D" id="3.40.109.10">
    <property type="entry name" value="NADH Oxidase"/>
    <property type="match status" value="1"/>
</dbReference>
<protein>
    <submittedName>
        <fullName evidence="7">Reductase</fullName>
    </submittedName>
</protein>
<keyword evidence="5" id="KW-0560">Oxidoreductase</keyword>
<gene>
    <name evidence="7" type="ordered locus">CD196_0786</name>
</gene>
<dbReference type="HOGENOM" id="CLU_070764_7_3_9"/>
<dbReference type="SUPFAM" id="SSF55469">
    <property type="entry name" value="FMN-dependent nitroreductase-like"/>
    <property type="match status" value="1"/>
</dbReference>
<proteinExistence type="inferred from homology"/>
<dbReference type="PANTHER" id="PTHR43673">
    <property type="entry name" value="NAD(P)H NITROREDUCTASE YDGI-RELATED"/>
    <property type="match status" value="1"/>
</dbReference>
<dbReference type="InterPro" id="IPR000415">
    <property type="entry name" value="Nitroreductase-like"/>
</dbReference>
<name>A0A0H3N027_CLODC</name>
<feature type="domain" description="Nitroreductase" evidence="6">
    <location>
        <begin position="69"/>
        <end position="156"/>
    </location>
</feature>
<sequence>MKGMIYMIGFLKKRRSIRKYKDVEVEKEKLDKILKAALLAPSSKGLRTWEFIVVDDKEKLINLSQCRTKGGGFFLKNAPLAIVIIADKEKNDVWIEDASIAASYIQLQAHELGLGSCWIQVRNRMYDDNIEADKYIREELKVPSKYSVECIISIGYSDEEKKAYNDSDLDYKKVHFNNF</sequence>
<keyword evidence="3" id="KW-0285">Flavoprotein</keyword>
<dbReference type="Proteomes" id="UP000002068">
    <property type="component" value="Chromosome"/>
</dbReference>
<organism evidence="7 8">
    <name type="scientific">Clostridioides difficile (strain CD196)</name>
    <name type="common">Peptoclostridium difficile</name>
    <dbReference type="NCBI Taxonomy" id="645462"/>
    <lineage>
        <taxon>Bacteria</taxon>
        <taxon>Bacillati</taxon>
        <taxon>Bacillota</taxon>
        <taxon>Clostridia</taxon>
        <taxon>Peptostreptococcales</taxon>
        <taxon>Peptostreptococcaceae</taxon>
        <taxon>Clostridioides</taxon>
    </lineage>
</organism>
<keyword evidence="4" id="KW-0288">FMN</keyword>
<evidence type="ECO:0000259" key="6">
    <source>
        <dbReference type="Pfam" id="PF00881"/>
    </source>
</evidence>
<dbReference type="CDD" id="cd02151">
    <property type="entry name" value="nitroreductase"/>
    <property type="match status" value="1"/>
</dbReference>
<dbReference type="AlphaFoldDB" id="A0A0H3N027"/>
<evidence type="ECO:0000256" key="5">
    <source>
        <dbReference type="ARBA" id="ARBA00023002"/>
    </source>
</evidence>
<evidence type="ECO:0000256" key="2">
    <source>
        <dbReference type="ARBA" id="ARBA00007118"/>
    </source>
</evidence>
<dbReference type="Pfam" id="PF00881">
    <property type="entry name" value="Nitroreductase"/>
    <property type="match status" value="2"/>
</dbReference>
<dbReference type="KEGG" id="cdc:CD196_0786"/>
<comment type="cofactor">
    <cofactor evidence="1">
        <name>FMN</name>
        <dbReference type="ChEBI" id="CHEBI:58210"/>
    </cofactor>
</comment>
<evidence type="ECO:0000256" key="1">
    <source>
        <dbReference type="ARBA" id="ARBA00001917"/>
    </source>
</evidence>
<reference evidence="7 8" key="1">
    <citation type="journal article" date="2009" name="Genome Biol.">
        <title>Comparative genome and phenotypic analysis of Clostridium difficile 027 strains provides insight into the evolution of a hypervirulent bacterium.</title>
        <authorList>
            <person name="Stabler R.A."/>
            <person name="He M."/>
            <person name="Dawson L."/>
            <person name="Martin M."/>
            <person name="Valiente E."/>
            <person name="Corton C."/>
            <person name="Lawley T.D."/>
            <person name="Sebaihia M."/>
            <person name="Quail M.A."/>
            <person name="Rose G."/>
            <person name="Gerding D.N."/>
            <person name="Gibert M."/>
            <person name="Popoff M.R."/>
            <person name="Parkhill J."/>
            <person name="Dougan G."/>
            <person name="Wren B.W."/>
        </authorList>
    </citation>
    <scope>NUCLEOTIDE SEQUENCE [LARGE SCALE GENOMIC DNA]</scope>
    <source>
        <strain evidence="7 8">CD196</strain>
    </source>
</reference>
<evidence type="ECO:0000256" key="4">
    <source>
        <dbReference type="ARBA" id="ARBA00022643"/>
    </source>
</evidence>
<evidence type="ECO:0000256" key="3">
    <source>
        <dbReference type="ARBA" id="ARBA00022630"/>
    </source>
</evidence>
<dbReference type="InterPro" id="IPR029479">
    <property type="entry name" value="Nitroreductase"/>
</dbReference>
<dbReference type="PANTHER" id="PTHR43673:SF2">
    <property type="entry name" value="NITROREDUCTASE"/>
    <property type="match status" value="1"/>
</dbReference>
<evidence type="ECO:0000313" key="8">
    <source>
        <dbReference type="Proteomes" id="UP000002068"/>
    </source>
</evidence>
<comment type="similarity">
    <text evidence="2">Belongs to the nitroreductase family.</text>
</comment>
<evidence type="ECO:0000313" key="7">
    <source>
        <dbReference type="EMBL" id="CBA61503.1"/>
    </source>
</evidence>
<accession>A0A0H3N027</accession>
<dbReference type="GO" id="GO:0016491">
    <property type="term" value="F:oxidoreductase activity"/>
    <property type="evidence" value="ECO:0007669"/>
    <property type="project" value="UniProtKB-KW"/>
</dbReference>
<dbReference type="EMBL" id="FN538970">
    <property type="protein sequence ID" value="CBA61503.1"/>
    <property type="molecule type" value="Genomic_DNA"/>
</dbReference>